<comment type="caution">
    <text evidence="1">The sequence shown here is derived from an EMBL/GenBank/DDBJ whole genome shotgun (WGS) entry which is preliminary data.</text>
</comment>
<evidence type="ECO:0000313" key="2">
    <source>
        <dbReference type="Proteomes" id="UP000186922"/>
    </source>
</evidence>
<accession>A0A1D1VGT4</accession>
<sequence>MTAAKCLHVVKKPEGNRKNLFVNVLGLEKADIDSLKPIKPVASFATLLSDEHVVQSGDTVQRMVKVDDLAQGLVKKVSNFHNRPAYRIDRNTNRKWKDEKYLAMRLS</sequence>
<protein>
    <submittedName>
        <fullName evidence="1">Uncharacterized protein</fullName>
    </submittedName>
</protein>
<gene>
    <name evidence="1" type="primary">RvY_11624-1</name>
    <name evidence="1" type="synonym">RvY_11624.1</name>
    <name evidence="1" type="ORF">RvY_11624</name>
</gene>
<organism evidence="1 2">
    <name type="scientific">Ramazzottius varieornatus</name>
    <name type="common">Water bear</name>
    <name type="synonym">Tardigrade</name>
    <dbReference type="NCBI Taxonomy" id="947166"/>
    <lineage>
        <taxon>Eukaryota</taxon>
        <taxon>Metazoa</taxon>
        <taxon>Ecdysozoa</taxon>
        <taxon>Tardigrada</taxon>
        <taxon>Eutardigrada</taxon>
        <taxon>Parachela</taxon>
        <taxon>Hypsibioidea</taxon>
        <taxon>Ramazzottiidae</taxon>
        <taxon>Ramazzottius</taxon>
    </lineage>
</organism>
<reference evidence="1 2" key="1">
    <citation type="journal article" date="2016" name="Nat. Commun.">
        <title>Extremotolerant tardigrade genome and improved radiotolerance of human cultured cells by tardigrade-unique protein.</title>
        <authorList>
            <person name="Hashimoto T."/>
            <person name="Horikawa D.D."/>
            <person name="Saito Y."/>
            <person name="Kuwahara H."/>
            <person name="Kozuka-Hata H."/>
            <person name="Shin-I T."/>
            <person name="Minakuchi Y."/>
            <person name="Ohishi K."/>
            <person name="Motoyama A."/>
            <person name="Aizu T."/>
            <person name="Enomoto A."/>
            <person name="Kondo K."/>
            <person name="Tanaka S."/>
            <person name="Hara Y."/>
            <person name="Koshikawa S."/>
            <person name="Sagara H."/>
            <person name="Miura T."/>
            <person name="Yokobori S."/>
            <person name="Miyagawa K."/>
            <person name="Suzuki Y."/>
            <person name="Kubo T."/>
            <person name="Oyama M."/>
            <person name="Kohara Y."/>
            <person name="Fujiyama A."/>
            <person name="Arakawa K."/>
            <person name="Katayama T."/>
            <person name="Toyoda A."/>
            <person name="Kunieda T."/>
        </authorList>
    </citation>
    <scope>NUCLEOTIDE SEQUENCE [LARGE SCALE GENOMIC DNA]</scope>
    <source>
        <strain evidence="1 2">YOKOZUNA-1</strain>
    </source>
</reference>
<dbReference type="Proteomes" id="UP000186922">
    <property type="component" value="Unassembled WGS sequence"/>
</dbReference>
<dbReference type="EMBL" id="BDGG01000006">
    <property type="protein sequence ID" value="GAV00830.1"/>
    <property type="molecule type" value="Genomic_DNA"/>
</dbReference>
<keyword evidence="2" id="KW-1185">Reference proteome</keyword>
<name>A0A1D1VGT4_RAMVA</name>
<evidence type="ECO:0000313" key="1">
    <source>
        <dbReference type="EMBL" id="GAV00830.1"/>
    </source>
</evidence>
<proteinExistence type="predicted"/>
<dbReference type="AlphaFoldDB" id="A0A1D1VGT4"/>